<sequence length="155" mass="16639">MAIQICSNCGYSNEKSASVCIVCSHSLKDASLQGTPEEDKQYNGILAVKQVELTCSECNGNVEQGSTECKNCGSMISNQIASEKSDDRPSEEQASERNIGCTTLLIVIIATAIYPIVGILVGGVYAFNNDKEKRGVGIAILVLGLLLKLGYWVMR</sequence>
<reference evidence="3" key="1">
    <citation type="submission" date="2018-08" db="EMBL/GenBank/DDBJ databases">
        <authorList>
            <person name="Chevrot R."/>
        </authorList>
    </citation>
    <scope>NUCLEOTIDE SEQUENCE [LARGE SCALE GENOMIC DNA]</scope>
</reference>
<keyword evidence="1" id="KW-0812">Transmembrane</keyword>
<keyword evidence="1" id="KW-0472">Membrane</keyword>
<protein>
    <submittedName>
        <fullName evidence="2">Double zinc ribbon</fullName>
    </submittedName>
</protein>
<evidence type="ECO:0000313" key="2">
    <source>
        <dbReference type="EMBL" id="SYX82922.1"/>
    </source>
</evidence>
<evidence type="ECO:0000313" key="3">
    <source>
        <dbReference type="Proteomes" id="UP000304148"/>
    </source>
</evidence>
<accession>A0A383R8K9</accession>
<proteinExistence type="predicted"/>
<keyword evidence="1" id="KW-1133">Transmembrane helix</keyword>
<dbReference type="RefSeq" id="WP_138185106.1">
    <property type="nucleotide sequence ID" value="NZ_LS992241.1"/>
</dbReference>
<feature type="transmembrane region" description="Helical" evidence="1">
    <location>
        <begin position="104"/>
        <end position="128"/>
    </location>
</feature>
<dbReference type="AlphaFoldDB" id="A0A383R8K9"/>
<dbReference type="EMBL" id="LS992241">
    <property type="protein sequence ID" value="SYX82922.1"/>
    <property type="molecule type" value="Genomic_DNA"/>
</dbReference>
<name>A0A383R8K9_PAEAL</name>
<dbReference type="Proteomes" id="UP000304148">
    <property type="component" value="Chromosome"/>
</dbReference>
<organism evidence="2 3">
    <name type="scientific">Paenibacillus alvei</name>
    <name type="common">Bacillus alvei</name>
    <dbReference type="NCBI Taxonomy" id="44250"/>
    <lineage>
        <taxon>Bacteria</taxon>
        <taxon>Bacillati</taxon>
        <taxon>Bacillota</taxon>
        <taxon>Bacilli</taxon>
        <taxon>Bacillales</taxon>
        <taxon>Paenibacillaceae</taxon>
        <taxon>Paenibacillus</taxon>
    </lineage>
</organism>
<gene>
    <name evidence="2" type="ORF">PBLR_11344</name>
</gene>
<feature type="transmembrane region" description="Helical" evidence="1">
    <location>
        <begin position="135"/>
        <end position="154"/>
    </location>
</feature>
<evidence type="ECO:0000256" key="1">
    <source>
        <dbReference type="SAM" id="Phobius"/>
    </source>
</evidence>